<evidence type="ECO:0000313" key="3">
    <source>
        <dbReference type="RefSeq" id="XP_040607483.1"/>
    </source>
</evidence>
<keyword evidence="2" id="KW-1185">Reference proteome</keyword>
<dbReference type="GeneID" id="121142268"/>
<name>A0ABM2Y1T4_MESAU</name>
<evidence type="ECO:0000256" key="1">
    <source>
        <dbReference type="SAM" id="MobiDB-lite"/>
    </source>
</evidence>
<protein>
    <submittedName>
        <fullName evidence="3">Uncharacterized protein LOC121142268</fullName>
    </submittedName>
</protein>
<feature type="compositionally biased region" description="Low complexity" evidence="1">
    <location>
        <begin position="97"/>
        <end position="113"/>
    </location>
</feature>
<proteinExistence type="predicted"/>
<dbReference type="Proteomes" id="UP000886700">
    <property type="component" value="Unplaced"/>
</dbReference>
<organism evidence="2 3">
    <name type="scientific">Mesocricetus auratus</name>
    <name type="common">Golden hamster</name>
    <dbReference type="NCBI Taxonomy" id="10036"/>
    <lineage>
        <taxon>Eukaryota</taxon>
        <taxon>Metazoa</taxon>
        <taxon>Chordata</taxon>
        <taxon>Craniata</taxon>
        <taxon>Vertebrata</taxon>
        <taxon>Euteleostomi</taxon>
        <taxon>Mammalia</taxon>
        <taxon>Eutheria</taxon>
        <taxon>Euarchontoglires</taxon>
        <taxon>Glires</taxon>
        <taxon>Rodentia</taxon>
        <taxon>Myomorpha</taxon>
        <taxon>Muroidea</taxon>
        <taxon>Cricetidae</taxon>
        <taxon>Cricetinae</taxon>
        <taxon>Mesocricetus</taxon>
    </lineage>
</organism>
<gene>
    <name evidence="3" type="primary">LOC121142268</name>
</gene>
<dbReference type="RefSeq" id="XP_040607483.1">
    <property type="nucleotide sequence ID" value="XM_040751549.1"/>
</dbReference>
<reference evidence="3" key="1">
    <citation type="submission" date="2025-08" db="UniProtKB">
        <authorList>
            <consortium name="RefSeq"/>
        </authorList>
    </citation>
    <scope>IDENTIFICATION</scope>
    <source>
        <tissue evidence="3">Liver</tissue>
    </source>
</reference>
<sequence>MLAGQGAGRSGLREAVRPGISRLLSARHPQLLGLTGRGARRGKSAAGWQSLSGSLPARGGAAAGAAPPAGRGEAGGTRRTARRPPCPAALVPWARAGARPSPGPSRWGSSGAGTPLARKVYREWRSPGAARKVASTAWERASWKVLITTKYLTSNVQKLQVTNYLVLLFQHIIIQRTTVSFRCQDSSWRQDQALPERLYISVKEQSRGLKWLLIASVTETIEQPTNPSCSVGPQARVYCHEKAWGEDTRSCCYTVISIPARWEPGGCCGNGGRAMVRQSGRLASSGRCTCPFEGLSLCCSKEFKETDVSRPGSWFLWRLGFCKPHQLVVQSLSVHFLFREPQLTSALGLVPKL</sequence>
<feature type="region of interest" description="Disordered" evidence="1">
    <location>
        <begin position="34"/>
        <end position="113"/>
    </location>
</feature>
<feature type="compositionally biased region" description="Low complexity" evidence="1">
    <location>
        <begin position="56"/>
        <end position="71"/>
    </location>
</feature>
<accession>A0ABM2Y1T4</accession>
<evidence type="ECO:0000313" key="2">
    <source>
        <dbReference type="Proteomes" id="UP000886700"/>
    </source>
</evidence>